<name>A0A511FAA5_9CELL</name>
<keyword evidence="3" id="KW-1185">Reference proteome</keyword>
<dbReference type="Pfam" id="PF11292">
    <property type="entry name" value="DUF3093"/>
    <property type="match status" value="1"/>
</dbReference>
<gene>
    <name evidence="2" type="ORF">CHO01_12710</name>
</gene>
<keyword evidence="1" id="KW-1133">Transmembrane helix</keyword>
<keyword evidence="1" id="KW-0472">Membrane</keyword>
<evidence type="ECO:0000256" key="1">
    <source>
        <dbReference type="SAM" id="Phobius"/>
    </source>
</evidence>
<reference evidence="2 3" key="1">
    <citation type="submission" date="2019-07" db="EMBL/GenBank/DDBJ databases">
        <title>Whole genome shotgun sequence of Cellulomonas hominis NBRC 16055.</title>
        <authorList>
            <person name="Hosoyama A."/>
            <person name="Uohara A."/>
            <person name="Ohji S."/>
            <person name="Ichikawa N."/>
        </authorList>
    </citation>
    <scope>NUCLEOTIDE SEQUENCE [LARGE SCALE GENOMIC DNA]</scope>
    <source>
        <strain evidence="2 3">NBRC 16055</strain>
    </source>
</reference>
<evidence type="ECO:0000313" key="3">
    <source>
        <dbReference type="Proteomes" id="UP000321723"/>
    </source>
</evidence>
<comment type="caution">
    <text evidence="2">The sequence shown here is derived from an EMBL/GenBank/DDBJ whole genome shotgun (WGS) entry which is preliminary data.</text>
</comment>
<feature type="transmembrane region" description="Helical" evidence="1">
    <location>
        <begin position="65"/>
        <end position="84"/>
    </location>
</feature>
<sequence>MAVVSSVLVTGPDPTGRGCDAGTVQTTTPPFDERLWPSPAVWLAVPAAAAMLGIVLWPLGTGPGVAGAVTGLVAAGAAAVASATRVRVADGELHAGAAHVPLGLLRDPVALDADATRAALGPELDARAYVCLRGWVRTAVRVRLDDPADPTPYWVVSTRRPDDLVRALQPADDDAGRTTGVRPAS</sequence>
<dbReference type="AlphaFoldDB" id="A0A511FAA5"/>
<evidence type="ECO:0008006" key="4">
    <source>
        <dbReference type="Google" id="ProtNLM"/>
    </source>
</evidence>
<evidence type="ECO:0000313" key="2">
    <source>
        <dbReference type="EMBL" id="GEL46155.1"/>
    </source>
</evidence>
<protein>
    <recommendedName>
        <fullName evidence="4">DUF3093 domain-containing protein</fullName>
    </recommendedName>
</protein>
<organism evidence="2 3">
    <name type="scientific">Cellulomonas hominis</name>
    <dbReference type="NCBI Taxonomy" id="156981"/>
    <lineage>
        <taxon>Bacteria</taxon>
        <taxon>Bacillati</taxon>
        <taxon>Actinomycetota</taxon>
        <taxon>Actinomycetes</taxon>
        <taxon>Micrococcales</taxon>
        <taxon>Cellulomonadaceae</taxon>
        <taxon>Cellulomonas</taxon>
    </lineage>
</organism>
<dbReference type="EMBL" id="BJVQ01000011">
    <property type="protein sequence ID" value="GEL46155.1"/>
    <property type="molecule type" value="Genomic_DNA"/>
</dbReference>
<dbReference type="InterPro" id="IPR021443">
    <property type="entry name" value="DUF3093"/>
</dbReference>
<accession>A0A511FAA5</accession>
<proteinExistence type="predicted"/>
<keyword evidence="1" id="KW-0812">Transmembrane</keyword>
<feature type="transmembrane region" description="Helical" evidence="1">
    <location>
        <begin position="40"/>
        <end position="59"/>
    </location>
</feature>
<dbReference type="Proteomes" id="UP000321723">
    <property type="component" value="Unassembled WGS sequence"/>
</dbReference>